<evidence type="ECO:0000256" key="4">
    <source>
        <dbReference type="ARBA" id="ARBA00023016"/>
    </source>
</evidence>
<dbReference type="PIRSF" id="PIRSF000770">
    <property type="entry name" value="RNA_pol_sigma-SigE/K"/>
    <property type="match status" value="1"/>
</dbReference>
<dbReference type="Pfam" id="PF04545">
    <property type="entry name" value="Sigma70_r4"/>
    <property type="match status" value="1"/>
</dbReference>
<dbReference type="SUPFAM" id="SSF88659">
    <property type="entry name" value="Sigma3 and sigma4 domains of RNA polymerase sigma factors"/>
    <property type="match status" value="1"/>
</dbReference>
<dbReference type="InterPro" id="IPR013324">
    <property type="entry name" value="RNA_pol_sigma_r3/r4-like"/>
</dbReference>
<dbReference type="GO" id="GO:0003677">
    <property type="term" value="F:DNA binding"/>
    <property type="evidence" value="ECO:0007669"/>
    <property type="project" value="UniProtKB-KW"/>
</dbReference>
<reference evidence="11 12" key="1">
    <citation type="journal article" date="2018" name="Genome Announc.">
        <title>Ignatzschineria cameli sp. nov., isolated from necrotic foot tissue of dromedaries (Camelus dromedarius) and associated maggots (Wohlfahrtia species) in Dubai.</title>
        <authorList>
            <person name="Tsang C.C."/>
            <person name="Tang J.Y."/>
            <person name="Fong J.Y."/>
            <person name="Kinne J."/>
            <person name="Lee H.H."/>
            <person name="Joseph M."/>
            <person name="Jose S."/>
            <person name="Schuster R.K."/>
            <person name="Tang Y."/>
            <person name="Sivakumar S."/>
            <person name="Chen J.H."/>
            <person name="Teng J.L."/>
            <person name="Lau S.K."/>
            <person name="Wernery U."/>
            <person name="Woo P.C."/>
        </authorList>
    </citation>
    <scope>NUCLEOTIDE SEQUENCE [LARGE SCALE GENOMIC DNA]</scope>
    <source>
        <strain evidence="11 12">KCTC 22643</strain>
    </source>
</reference>
<organism evidence="11 12">
    <name type="scientific">Ignatzschineria indica</name>
    <dbReference type="NCBI Taxonomy" id="472583"/>
    <lineage>
        <taxon>Bacteria</taxon>
        <taxon>Pseudomonadati</taxon>
        <taxon>Pseudomonadota</taxon>
        <taxon>Gammaproteobacteria</taxon>
        <taxon>Cardiobacteriales</taxon>
        <taxon>Ignatzschineriaceae</taxon>
        <taxon>Ignatzschineria</taxon>
    </lineage>
</organism>
<dbReference type="InterPro" id="IPR012759">
    <property type="entry name" value="RNA_pol_sigma_RpoH_proteobac"/>
</dbReference>
<dbReference type="PANTHER" id="PTHR30376:SF3">
    <property type="entry name" value="RNA POLYMERASE SIGMA FACTOR RPOH"/>
    <property type="match status" value="1"/>
</dbReference>
<dbReference type="InterPro" id="IPR014284">
    <property type="entry name" value="RNA_pol_sigma-70_dom"/>
</dbReference>
<evidence type="ECO:0000259" key="10">
    <source>
        <dbReference type="PROSITE" id="PS00716"/>
    </source>
</evidence>
<keyword evidence="3 8" id="KW-0805">Transcription regulation</keyword>
<evidence type="ECO:0000256" key="3">
    <source>
        <dbReference type="ARBA" id="ARBA00023015"/>
    </source>
</evidence>
<protein>
    <recommendedName>
        <fullName evidence="8">RNA polymerase sigma factor</fullName>
    </recommendedName>
</protein>
<dbReference type="RefSeq" id="WP_094566693.1">
    <property type="nucleotide sequence ID" value="NZ_BMXZ01000001.1"/>
</dbReference>
<gene>
    <name evidence="11" type="primary">rpoH</name>
    <name evidence="11" type="ORF">DC082_05365</name>
</gene>
<dbReference type="FunFam" id="1.20.120.1810:FF:000001">
    <property type="entry name" value="RNA polymerase sigma factor RpoH"/>
    <property type="match status" value="1"/>
</dbReference>
<dbReference type="SUPFAM" id="SSF88946">
    <property type="entry name" value="Sigma2 domain of RNA polymerase sigma factors"/>
    <property type="match status" value="1"/>
</dbReference>
<keyword evidence="6 8" id="KW-0238">DNA-binding</keyword>
<dbReference type="Gene3D" id="1.10.10.10">
    <property type="entry name" value="Winged helix-like DNA-binding domain superfamily/Winged helix DNA-binding domain"/>
    <property type="match status" value="1"/>
</dbReference>
<dbReference type="InterPro" id="IPR036388">
    <property type="entry name" value="WH-like_DNA-bd_sf"/>
</dbReference>
<feature type="domain" description="RNA polymerase sigma-70" evidence="9">
    <location>
        <begin position="83"/>
        <end position="96"/>
    </location>
</feature>
<dbReference type="AlphaFoldDB" id="A0A2U2AP22"/>
<dbReference type="InterPro" id="IPR050813">
    <property type="entry name" value="Sigma-70_Factor"/>
</dbReference>
<name>A0A2U2AP22_9GAMM</name>
<evidence type="ECO:0000256" key="6">
    <source>
        <dbReference type="ARBA" id="ARBA00023125"/>
    </source>
</evidence>
<dbReference type="Proteomes" id="UP000244948">
    <property type="component" value="Unassembled WGS sequence"/>
</dbReference>
<evidence type="ECO:0000256" key="2">
    <source>
        <dbReference type="ARBA" id="ARBA00022490"/>
    </source>
</evidence>
<keyword evidence="12" id="KW-1185">Reference proteome</keyword>
<evidence type="ECO:0000256" key="5">
    <source>
        <dbReference type="ARBA" id="ARBA00023082"/>
    </source>
</evidence>
<dbReference type="Gene3D" id="1.20.120.1810">
    <property type="match status" value="1"/>
</dbReference>
<keyword evidence="7 8" id="KW-0804">Transcription</keyword>
<evidence type="ECO:0000313" key="12">
    <source>
        <dbReference type="Proteomes" id="UP000244948"/>
    </source>
</evidence>
<dbReference type="InterPro" id="IPR009042">
    <property type="entry name" value="RNA_pol_sigma70_r1_2"/>
</dbReference>
<proteinExistence type="inferred from homology"/>
<dbReference type="InterPro" id="IPR007630">
    <property type="entry name" value="RNA_pol_sigma70_r4"/>
</dbReference>
<dbReference type="InterPro" id="IPR013325">
    <property type="entry name" value="RNA_pol_sigma_r2"/>
</dbReference>
<evidence type="ECO:0000313" key="11">
    <source>
        <dbReference type="EMBL" id="PWD84955.1"/>
    </source>
</evidence>
<sequence>MPSDDKQLVLRANTFPSVADGLDAYISAIGDIPTLTAEEEQALAYRLIEHGDLNAAQTLVLSHLKFVVHIAKNYTGYGLPLVDLIQEGNVGLMKAVKRFDPSYNVRLISFAVYWIKSEIHEFVIRNWRIVKVATTKAQRKLFFNLRSSKESLEWLTDDEAADIAKELNVSKAEVKRMEMRLFSNDLAFDLPVGSSVDDGDFSPSDWLSSNALDPSQAVEKEDYQTHNNEKLNNAIESLDPRSKDIILQRWMRDEDEERPTLTELADKYSVSAERIRQIENQAMSKIKDLLTV</sequence>
<comment type="similarity">
    <text evidence="1 8">Belongs to the sigma-70 factor family.</text>
</comment>
<dbReference type="GO" id="GO:0016987">
    <property type="term" value="F:sigma factor activity"/>
    <property type="evidence" value="ECO:0007669"/>
    <property type="project" value="UniProtKB-UniRule"/>
</dbReference>
<evidence type="ECO:0000259" key="9">
    <source>
        <dbReference type="PROSITE" id="PS00715"/>
    </source>
</evidence>
<keyword evidence="2" id="KW-0963">Cytoplasm</keyword>
<dbReference type="InterPro" id="IPR007627">
    <property type="entry name" value="RNA_pol_sigma70_r2"/>
</dbReference>
<dbReference type="InterPro" id="IPR000943">
    <property type="entry name" value="RNA_pol_sigma70"/>
</dbReference>
<evidence type="ECO:0000256" key="8">
    <source>
        <dbReference type="RuleBase" id="RU362124"/>
    </source>
</evidence>
<feature type="domain" description="RNA polymerase sigma-70" evidence="10">
    <location>
        <begin position="260"/>
        <end position="286"/>
    </location>
</feature>
<keyword evidence="5 8" id="KW-0731">Sigma factor</keyword>
<dbReference type="PANTHER" id="PTHR30376">
    <property type="entry name" value="SIGMA FACTOR RPOH HEAT SHOCK RELATED"/>
    <property type="match status" value="1"/>
</dbReference>
<dbReference type="PROSITE" id="PS00715">
    <property type="entry name" value="SIGMA70_1"/>
    <property type="match status" value="1"/>
</dbReference>
<dbReference type="NCBIfam" id="TIGR02937">
    <property type="entry name" value="sigma70-ECF"/>
    <property type="match status" value="1"/>
</dbReference>
<accession>A0A2U2AP22</accession>
<dbReference type="NCBIfam" id="TIGR02392">
    <property type="entry name" value="rpoH_proteo"/>
    <property type="match status" value="1"/>
</dbReference>
<evidence type="ECO:0000256" key="7">
    <source>
        <dbReference type="ARBA" id="ARBA00023163"/>
    </source>
</evidence>
<dbReference type="PRINTS" id="PR00046">
    <property type="entry name" value="SIGMA70FCT"/>
</dbReference>
<dbReference type="GO" id="GO:0006352">
    <property type="term" value="P:DNA-templated transcription initiation"/>
    <property type="evidence" value="ECO:0007669"/>
    <property type="project" value="UniProtKB-UniRule"/>
</dbReference>
<dbReference type="PROSITE" id="PS00716">
    <property type="entry name" value="SIGMA70_2"/>
    <property type="match status" value="1"/>
</dbReference>
<dbReference type="Pfam" id="PF00140">
    <property type="entry name" value="Sigma70_r1_2"/>
    <property type="match status" value="1"/>
</dbReference>
<dbReference type="Pfam" id="PF04542">
    <property type="entry name" value="Sigma70_r2"/>
    <property type="match status" value="1"/>
</dbReference>
<comment type="function">
    <text evidence="8">Sigma factors are initiation factors that promote the attachment of RNA polymerase to specific initiation sites and are then released.</text>
</comment>
<comment type="caution">
    <text evidence="11">The sequence shown here is derived from an EMBL/GenBank/DDBJ whole genome shotgun (WGS) entry which is preliminary data.</text>
</comment>
<dbReference type="NCBIfam" id="NF005143">
    <property type="entry name" value="PRK06596.1"/>
    <property type="match status" value="1"/>
</dbReference>
<evidence type="ECO:0000256" key="1">
    <source>
        <dbReference type="ARBA" id="ARBA00007788"/>
    </source>
</evidence>
<dbReference type="EMBL" id="QEWR01000002">
    <property type="protein sequence ID" value="PWD84955.1"/>
    <property type="molecule type" value="Genomic_DNA"/>
</dbReference>
<keyword evidence="4" id="KW-0346">Stress response</keyword>